<sequence length="234" mass="24025">MEKLSIPSSLLSPAPSLGNLQGRLLVASPVLAETPFAQTIIYMCLHAPEAGAMGLVVNRPLHHPTAPELLKQLDITPNPPLTPFLMGAGGPVELGQGFVLHSPGWAPGARGGTISLPAVGPEEGSPSNPSSSAGPTASPALGEALAPVAELSANLDILRDLANGNGPRKAVMFLGHAAWEPGQLEEEILHGNAWYVIPATEELVFSPNQGRKWSSALAMAGLDAAALTAQVGEA</sequence>
<protein>
    <recommendedName>
        <fullName evidence="2">UPF0301 protein E3E12_04845</fullName>
    </recommendedName>
</protein>
<dbReference type="GO" id="GO:0005829">
    <property type="term" value="C:cytosol"/>
    <property type="evidence" value="ECO:0007669"/>
    <property type="project" value="TreeGrafter"/>
</dbReference>
<dbReference type="Pfam" id="PF02622">
    <property type="entry name" value="DUF179"/>
    <property type="match status" value="1"/>
</dbReference>
<evidence type="ECO:0000256" key="1">
    <source>
        <dbReference type="ARBA" id="ARBA00009600"/>
    </source>
</evidence>
<name>A0A4Y6UAM4_9PROT</name>
<organism evidence="4 5">
    <name type="scientific">Formicincola oecophyllae</name>
    <dbReference type="NCBI Taxonomy" id="2558361"/>
    <lineage>
        <taxon>Bacteria</taxon>
        <taxon>Pseudomonadati</taxon>
        <taxon>Pseudomonadota</taxon>
        <taxon>Alphaproteobacteria</taxon>
        <taxon>Acetobacterales</taxon>
        <taxon>Acetobacteraceae</taxon>
        <taxon>Formicincola</taxon>
    </lineage>
</organism>
<keyword evidence="5" id="KW-1185">Reference proteome</keyword>
<comment type="similarity">
    <text evidence="1 2">Belongs to the UPF0301 (AlgH) family.</text>
</comment>
<evidence type="ECO:0000256" key="2">
    <source>
        <dbReference type="HAMAP-Rule" id="MF_00758"/>
    </source>
</evidence>
<proteinExistence type="inferred from homology"/>
<dbReference type="InterPro" id="IPR003774">
    <property type="entry name" value="AlgH-like"/>
</dbReference>
<reference evidence="4 5" key="1">
    <citation type="submission" date="2019-03" db="EMBL/GenBank/DDBJ databases">
        <title>The complete genome sequence of Swingsia_sp. F3b2 LMG30590(T).</title>
        <authorList>
            <person name="Chua K.-O."/>
            <person name="Chan K.-G."/>
            <person name="See-Too W.-S."/>
        </authorList>
    </citation>
    <scope>NUCLEOTIDE SEQUENCE [LARGE SCALE GENOMIC DNA]</scope>
    <source>
        <strain evidence="4 5">F3b2</strain>
    </source>
</reference>
<feature type="region of interest" description="Disordered" evidence="3">
    <location>
        <begin position="111"/>
        <end position="140"/>
    </location>
</feature>
<accession>A0A4Y6UAM4</accession>
<dbReference type="RefSeq" id="WP_141443336.1">
    <property type="nucleotide sequence ID" value="NZ_CP038231.1"/>
</dbReference>
<dbReference type="PANTHER" id="PTHR30327">
    <property type="entry name" value="UNCHARACTERIZED PROTEIN YQGE"/>
    <property type="match status" value="1"/>
</dbReference>
<dbReference type="HAMAP" id="MF_00758">
    <property type="entry name" value="UPF0301"/>
    <property type="match status" value="1"/>
</dbReference>
<dbReference type="EMBL" id="CP038231">
    <property type="protein sequence ID" value="QDH13628.1"/>
    <property type="molecule type" value="Genomic_DNA"/>
</dbReference>
<feature type="compositionally biased region" description="Low complexity" evidence="3">
    <location>
        <begin position="120"/>
        <end position="140"/>
    </location>
</feature>
<evidence type="ECO:0000256" key="3">
    <source>
        <dbReference type="SAM" id="MobiDB-lite"/>
    </source>
</evidence>
<gene>
    <name evidence="4" type="ORF">E3E12_04845</name>
</gene>
<dbReference type="AlphaFoldDB" id="A0A4Y6UAM4"/>
<evidence type="ECO:0000313" key="5">
    <source>
        <dbReference type="Proteomes" id="UP000318709"/>
    </source>
</evidence>
<evidence type="ECO:0000313" key="4">
    <source>
        <dbReference type="EMBL" id="QDH13628.1"/>
    </source>
</evidence>
<dbReference type="PANTHER" id="PTHR30327:SF1">
    <property type="entry name" value="UPF0301 PROTEIN YQGE"/>
    <property type="match status" value="1"/>
</dbReference>
<dbReference type="Proteomes" id="UP000318709">
    <property type="component" value="Chromosome"/>
</dbReference>
<dbReference type="Gene3D" id="3.40.1740.10">
    <property type="entry name" value="VC0467-like"/>
    <property type="match status" value="1"/>
</dbReference>
<dbReference type="KEGG" id="swf:E3E12_04845"/>
<dbReference type="OrthoDB" id="9807486at2"/>
<dbReference type="SUPFAM" id="SSF143456">
    <property type="entry name" value="VC0467-like"/>
    <property type="match status" value="1"/>
</dbReference>